<keyword evidence="4" id="KW-1185">Reference proteome</keyword>
<keyword evidence="3" id="KW-0378">Hydrolase</keyword>
<evidence type="ECO:0000256" key="2">
    <source>
        <dbReference type="SAM" id="Phobius"/>
    </source>
</evidence>
<feature type="region of interest" description="Disordered" evidence="1">
    <location>
        <begin position="1"/>
        <end position="21"/>
    </location>
</feature>
<gene>
    <name evidence="3" type="ORF">GCM10010517_22810</name>
</gene>
<keyword evidence="2" id="KW-0812">Transmembrane</keyword>
<keyword evidence="3" id="KW-0482">Metalloprotease</keyword>
<dbReference type="InterPro" id="IPR026898">
    <property type="entry name" value="PrsW"/>
</dbReference>
<keyword evidence="2" id="KW-1133">Transmembrane helix</keyword>
<reference evidence="4" key="1">
    <citation type="journal article" date="2019" name="Int. J. Syst. Evol. Microbiol.">
        <title>The Global Catalogue of Microorganisms (GCM) 10K type strain sequencing project: providing services to taxonomists for standard genome sequencing and annotation.</title>
        <authorList>
            <consortium name="The Broad Institute Genomics Platform"/>
            <consortium name="The Broad Institute Genome Sequencing Center for Infectious Disease"/>
            <person name="Wu L."/>
            <person name="Ma J."/>
        </authorList>
    </citation>
    <scope>NUCLEOTIDE SEQUENCE [LARGE SCALE GENOMIC DNA]</scope>
    <source>
        <strain evidence="4">JCM 6242</strain>
    </source>
</reference>
<organism evidence="3 4">
    <name type="scientific">Streptosporangium fragile</name>
    <dbReference type="NCBI Taxonomy" id="46186"/>
    <lineage>
        <taxon>Bacteria</taxon>
        <taxon>Bacillati</taxon>
        <taxon>Actinomycetota</taxon>
        <taxon>Actinomycetes</taxon>
        <taxon>Streptosporangiales</taxon>
        <taxon>Streptosporangiaceae</taxon>
        <taxon>Streptosporangium</taxon>
    </lineage>
</organism>
<dbReference type="Proteomes" id="UP001500831">
    <property type="component" value="Unassembled WGS sequence"/>
</dbReference>
<feature type="transmembrane region" description="Helical" evidence="2">
    <location>
        <begin position="54"/>
        <end position="76"/>
    </location>
</feature>
<feature type="transmembrane region" description="Helical" evidence="2">
    <location>
        <begin position="28"/>
        <end position="48"/>
    </location>
</feature>
<feature type="transmembrane region" description="Helical" evidence="2">
    <location>
        <begin position="202"/>
        <end position="224"/>
    </location>
</feature>
<keyword evidence="3" id="KW-0645">Protease</keyword>
<evidence type="ECO:0000313" key="4">
    <source>
        <dbReference type="Proteomes" id="UP001500831"/>
    </source>
</evidence>
<dbReference type="Pfam" id="PF13367">
    <property type="entry name" value="PrsW-protease"/>
    <property type="match status" value="1"/>
</dbReference>
<feature type="transmembrane region" description="Helical" evidence="2">
    <location>
        <begin position="231"/>
        <end position="248"/>
    </location>
</feature>
<proteinExistence type="predicted"/>
<feature type="transmembrane region" description="Helical" evidence="2">
    <location>
        <begin position="125"/>
        <end position="149"/>
    </location>
</feature>
<evidence type="ECO:0000313" key="3">
    <source>
        <dbReference type="EMBL" id="GAA2863714.1"/>
    </source>
</evidence>
<feature type="transmembrane region" description="Helical" evidence="2">
    <location>
        <begin position="161"/>
        <end position="182"/>
    </location>
</feature>
<comment type="caution">
    <text evidence="3">The sequence shown here is derived from an EMBL/GenBank/DDBJ whole genome shotgun (WGS) entry which is preliminary data.</text>
</comment>
<accession>A0ABP6IE61</accession>
<feature type="transmembrane region" description="Helical" evidence="2">
    <location>
        <begin position="85"/>
        <end position="105"/>
    </location>
</feature>
<dbReference type="PANTHER" id="PTHR36844:SF1">
    <property type="entry name" value="PROTEASE PRSW"/>
    <property type="match status" value="1"/>
</dbReference>
<evidence type="ECO:0000256" key="1">
    <source>
        <dbReference type="SAM" id="MobiDB-lite"/>
    </source>
</evidence>
<dbReference type="EMBL" id="BAAAVI010000013">
    <property type="protein sequence ID" value="GAA2863714.1"/>
    <property type="molecule type" value="Genomic_DNA"/>
</dbReference>
<feature type="transmembrane region" description="Helical" evidence="2">
    <location>
        <begin position="260"/>
        <end position="280"/>
    </location>
</feature>
<keyword evidence="2" id="KW-0472">Membrane</keyword>
<name>A0ABP6IE61_9ACTN</name>
<dbReference type="GO" id="GO:0008237">
    <property type="term" value="F:metallopeptidase activity"/>
    <property type="evidence" value="ECO:0007669"/>
    <property type="project" value="UniProtKB-KW"/>
</dbReference>
<sequence>MTYTQPAAVPRAAKTHPRVPPARPSKGLIIGLAVSGLCALATLGFILMSSGGDGFGLSVALGLAPLPILLAAVLVLDRLEPEPRLTLFFAFVWGAGIAVVVSIGLELAGEAAVAAAGMGPQDARTATMVAVAPMVEEAAKGAALLWLLWRCRHEIDGPTDGIVYASMVALGFAAVENVLYYSAAFNVAGTAATVATFVMRGVLTPLLHPLATSMIGLGVAYAVTTRGRGRFLAVPLGYAGAVVLHGMWNGAAALNSPAALGGVYLLGMVVTGGLVTVTVWERQRLVTRIGRDLRVYVPTGLITAEDIGMLGSLRTRRRARRWARRVGMGDAMSDYQQAATELAILYQRAEREDREPADFADERHALLAVMARSRASLVPHVLSQPRP</sequence>
<dbReference type="RefSeq" id="WP_344970362.1">
    <property type="nucleotide sequence ID" value="NZ_BAAAVI010000013.1"/>
</dbReference>
<protein>
    <submittedName>
        <fullName evidence="3">PrsW family intramembrane metalloprotease</fullName>
    </submittedName>
</protein>
<dbReference type="PANTHER" id="PTHR36844">
    <property type="entry name" value="PROTEASE PRSW"/>
    <property type="match status" value="1"/>
</dbReference>